<gene>
    <name evidence="5" type="ORF">GCM10007891_05260</name>
</gene>
<dbReference type="Pfam" id="PF03237">
    <property type="entry name" value="Terminase_6N"/>
    <property type="match status" value="1"/>
</dbReference>
<evidence type="ECO:0000256" key="1">
    <source>
        <dbReference type="ARBA" id="ARBA00022612"/>
    </source>
</evidence>
<accession>A0ABQ5TR27</accession>
<dbReference type="Gene3D" id="3.40.50.300">
    <property type="entry name" value="P-loop containing nucleotide triphosphate hydrolases"/>
    <property type="match status" value="1"/>
</dbReference>
<protein>
    <recommendedName>
        <fullName evidence="7">Terminase</fullName>
    </recommendedName>
</protein>
<dbReference type="Proteomes" id="UP001161423">
    <property type="component" value="Unassembled WGS sequence"/>
</dbReference>
<evidence type="ECO:0000313" key="5">
    <source>
        <dbReference type="EMBL" id="GLP98672.1"/>
    </source>
</evidence>
<comment type="caution">
    <text evidence="5">The sequence shown here is derived from an EMBL/GenBank/DDBJ whole genome shotgun (WGS) entry which is preliminary data.</text>
</comment>
<dbReference type="EMBL" id="BSND01000003">
    <property type="protein sequence ID" value="GLP98672.1"/>
    <property type="molecule type" value="Genomic_DNA"/>
</dbReference>
<evidence type="ECO:0000313" key="6">
    <source>
        <dbReference type="Proteomes" id="UP001161423"/>
    </source>
</evidence>
<reference evidence="5" key="1">
    <citation type="journal article" date="2014" name="Int. J. Syst. Evol. Microbiol.">
        <title>Complete genome of a new Firmicutes species belonging to the dominant human colonic microbiota ('Ruminococcus bicirculans') reveals two chromosomes and a selective capacity to utilize plant glucans.</title>
        <authorList>
            <consortium name="NISC Comparative Sequencing Program"/>
            <person name="Wegmann U."/>
            <person name="Louis P."/>
            <person name="Goesmann A."/>
            <person name="Henrissat B."/>
            <person name="Duncan S.H."/>
            <person name="Flint H.J."/>
        </authorList>
    </citation>
    <scope>NUCLEOTIDE SEQUENCE</scope>
    <source>
        <strain evidence="5">NBRC 102424</strain>
    </source>
</reference>
<dbReference type="Pfam" id="PF06056">
    <property type="entry name" value="Terminase_5"/>
    <property type="match status" value="1"/>
</dbReference>
<reference evidence="5" key="2">
    <citation type="submission" date="2023-01" db="EMBL/GenBank/DDBJ databases">
        <title>Draft genome sequence of Methylophaga thalassica strain NBRC 102424.</title>
        <authorList>
            <person name="Sun Q."/>
            <person name="Mori K."/>
        </authorList>
    </citation>
    <scope>NUCLEOTIDE SEQUENCE</scope>
    <source>
        <strain evidence="5">NBRC 102424</strain>
    </source>
</reference>
<dbReference type="InterPro" id="IPR009057">
    <property type="entry name" value="Homeodomain-like_sf"/>
</dbReference>
<proteinExistence type="predicted"/>
<feature type="compositionally biased region" description="Basic residues" evidence="2">
    <location>
        <begin position="130"/>
        <end position="139"/>
    </location>
</feature>
<evidence type="ECO:0000259" key="4">
    <source>
        <dbReference type="Pfam" id="PF17289"/>
    </source>
</evidence>
<feature type="domain" description="Terminase large subunit gp17-like C-terminal" evidence="4">
    <location>
        <begin position="428"/>
        <end position="585"/>
    </location>
</feature>
<feature type="compositionally biased region" description="Basic and acidic residues" evidence="2">
    <location>
        <begin position="117"/>
        <end position="129"/>
    </location>
</feature>
<evidence type="ECO:0000256" key="2">
    <source>
        <dbReference type="SAM" id="MobiDB-lite"/>
    </source>
</evidence>
<dbReference type="Pfam" id="PF17289">
    <property type="entry name" value="Terminase_6C"/>
    <property type="match status" value="1"/>
</dbReference>
<evidence type="ECO:0000259" key="3">
    <source>
        <dbReference type="Pfam" id="PF06056"/>
    </source>
</evidence>
<keyword evidence="1" id="KW-1188">Viral release from host cell</keyword>
<name>A0ABQ5TR27_9GAMM</name>
<organism evidence="5 6">
    <name type="scientific">Methylophaga thalassica</name>
    <dbReference type="NCBI Taxonomy" id="40223"/>
    <lineage>
        <taxon>Bacteria</taxon>
        <taxon>Pseudomonadati</taxon>
        <taxon>Pseudomonadota</taxon>
        <taxon>Gammaproteobacteria</taxon>
        <taxon>Thiotrichales</taxon>
        <taxon>Piscirickettsiaceae</taxon>
        <taxon>Methylophaga</taxon>
    </lineage>
</organism>
<keyword evidence="6" id="KW-1185">Reference proteome</keyword>
<dbReference type="InterPro" id="IPR010332">
    <property type="entry name" value="ATPase_terminase-su_N"/>
</dbReference>
<feature type="domain" description="Terminase ATPase subunit N-terminal" evidence="3">
    <location>
        <begin position="7"/>
        <end position="62"/>
    </location>
</feature>
<dbReference type="RefSeq" id="WP_284722331.1">
    <property type="nucleotide sequence ID" value="NZ_BSND01000003.1"/>
</dbReference>
<feature type="region of interest" description="Disordered" evidence="2">
    <location>
        <begin position="117"/>
        <end position="144"/>
    </location>
</feature>
<dbReference type="InterPro" id="IPR027417">
    <property type="entry name" value="P-loop_NTPase"/>
</dbReference>
<dbReference type="InterPro" id="IPR035421">
    <property type="entry name" value="Terminase_6C"/>
</dbReference>
<evidence type="ECO:0008006" key="7">
    <source>
        <dbReference type="Google" id="ProtNLM"/>
    </source>
</evidence>
<sequence length="600" mass="68855">MAKYSAEIKETAKKLFIKGWSITEISAQTGVNERTLYNWRDADEWEAFAAPDTVEQAITRRINALIEIDNKTESQQRELDSLVANFGNLRINIAQAQKLQAEAVAISKGNYIPHEFRETAPTEDELKQEKKTRRKRREKAPKNDISGITQKQLDEFRESHFFEYQLLWHEKKRQRTRFILKSRQIGATYYFAYEAFEDAVLTGDNQIFLSASRDQAEVFKAYIIAIAKEHFDVELKGQGVIILSNGAEIRFLSTNSRTAQSYHGHLYVDEVFWIPDFEKLWKVASGMSAHKKWRRTLFSTPSAQSHQAYPMWSGERFNKARKEDDKVEFDLSHKTLKDGVLGIDKIWRHMVTVKDAEANGCDLFDIEELQIEYTPDELSNLFMCVFIDDAKSVFALNQLMACMVDTDAWSDYHPEAARPFGNRPVALGYDPSRTRDNATLAILAIPLSPQEKWRVLRHISYNGQNFQYQANRIKEIVETHNVKHIGIDITGIGYGVFEHVENFFPRATPITYSVQTKTELVLKAQGEVENQRLQYSAGDKQITQAFMMITKSVTPGSSQITYAANRSNTTGHADVAWSIMHALNYEPLVPRRKSSMKMAS</sequence>
<dbReference type="SUPFAM" id="SSF46689">
    <property type="entry name" value="Homeodomain-like"/>
    <property type="match status" value="1"/>
</dbReference>
<dbReference type="Gene3D" id="3.30.420.240">
    <property type="match status" value="1"/>
</dbReference>